<organism evidence="14 15">
    <name type="scientific">Senna tora</name>
    <dbReference type="NCBI Taxonomy" id="362788"/>
    <lineage>
        <taxon>Eukaryota</taxon>
        <taxon>Viridiplantae</taxon>
        <taxon>Streptophyta</taxon>
        <taxon>Embryophyta</taxon>
        <taxon>Tracheophyta</taxon>
        <taxon>Spermatophyta</taxon>
        <taxon>Magnoliopsida</taxon>
        <taxon>eudicotyledons</taxon>
        <taxon>Gunneridae</taxon>
        <taxon>Pentapetalae</taxon>
        <taxon>rosids</taxon>
        <taxon>fabids</taxon>
        <taxon>Fabales</taxon>
        <taxon>Fabaceae</taxon>
        <taxon>Caesalpinioideae</taxon>
        <taxon>Cassia clade</taxon>
        <taxon>Senna</taxon>
    </lineage>
</organism>
<dbReference type="PANTHER" id="PTHR13301">
    <property type="entry name" value="X-BOX TRANSCRIPTION FACTOR-RELATED"/>
    <property type="match status" value="1"/>
</dbReference>
<comment type="subcellular location">
    <subcellularLocation>
        <location evidence="1">Golgi apparatus membrane</location>
        <topology evidence="1">Multi-pass membrane protein</topology>
    </subcellularLocation>
</comment>
<feature type="active site" evidence="10">
    <location>
        <position position="422"/>
    </location>
</feature>
<evidence type="ECO:0000256" key="12">
    <source>
        <dbReference type="PIRSR" id="PIRSR605150-3"/>
    </source>
</evidence>
<dbReference type="Gene3D" id="3.90.550.10">
    <property type="entry name" value="Spore Coat Polysaccharide Biosynthesis Protein SpsA, Chain A"/>
    <property type="match status" value="2"/>
</dbReference>
<evidence type="ECO:0000256" key="2">
    <source>
        <dbReference type="ARBA" id="ARBA00022676"/>
    </source>
</evidence>
<feature type="transmembrane region" description="Helical" evidence="13">
    <location>
        <begin position="617"/>
        <end position="640"/>
    </location>
</feature>
<dbReference type="GO" id="GO:0000139">
    <property type="term" value="C:Golgi membrane"/>
    <property type="evidence" value="ECO:0007669"/>
    <property type="project" value="UniProtKB-SubCell"/>
</dbReference>
<evidence type="ECO:0000256" key="11">
    <source>
        <dbReference type="PIRSR" id="PIRSR605150-2"/>
    </source>
</evidence>
<dbReference type="GO" id="GO:0071555">
    <property type="term" value="P:cell wall organization"/>
    <property type="evidence" value="ECO:0007669"/>
    <property type="project" value="UniProtKB-KW"/>
</dbReference>
<dbReference type="GO" id="GO:0030244">
    <property type="term" value="P:cellulose biosynthetic process"/>
    <property type="evidence" value="ECO:0007669"/>
    <property type="project" value="InterPro"/>
</dbReference>
<dbReference type="GO" id="GO:0016760">
    <property type="term" value="F:cellulose synthase (UDP-forming) activity"/>
    <property type="evidence" value="ECO:0007669"/>
    <property type="project" value="InterPro"/>
</dbReference>
<comment type="function">
    <text evidence="9">Thought to be a Golgi-localized beta-glycan synthase that polymerize the backbones of noncellulosic polysaccharides (hemicelluloses) of plant cell wall.</text>
</comment>
<sequence length="706" mass="80718">MEGSLQAIRMHNIHRVMKMPKRGEEGRWGWIAMLWAEVCFGVYWIFTQSLRWTLLYHIPFNHRLFQRYGENKLPGVDIFVCTADPMLEPPNMVINTVLSVMCYNYPSNKLSVYLSDDGASELTFYALLKASIFSKHWIPFCKRFNIEPRSPEAYFSQHYCTIKNTQEWSSIKKLYEDMKSEIELVVEKGKLPDEIRDQHKGFSEWNSKITKKDHQSIVQIIIDGRDTNAVDDDGSQLPTLVYMAREKRPNFPHHFKAGAMNALIRVSSEISNAPIIVNLDCDMYSNNADTIQEALCFFMDQKQGHHIAYVQFPQNFNNINKNDLYANSFPIEFPGISGQGLATIYCGTGCFHRRESLSGMHFKDYHNNTTRCNIKPNSTQHHEIRTTEELIEASKVVSSCRYEEGSEWGKEKGLVYGIPVEDVVTGLVISCRGWKSIYYNPKREAFLGVAPTTLEVSLVQHKRWGEGLFHIFFSKYCPFIYGHRKISLGVQMGYSVYLLRAPMSLPTLSYAVLPAIYTLWGIPLFPQVTSPWIVPFLYAPLATYLYSLLEAMSCGCTIKSWWNLQRMKLFRRTSSYFFGFMDTVKIQLGFSETKFDVTDKVVSEDTMKRYEEEVVDFGSSSSVMFTIIATLALINVFGVIGGTKKVVEGSALVLQVMLCVWMVMLNKVVYEALFVRSEKGCLPSNVLLKSLVSASLACFVLPSFLS</sequence>
<evidence type="ECO:0000256" key="5">
    <source>
        <dbReference type="ARBA" id="ARBA00022989"/>
    </source>
</evidence>
<keyword evidence="2" id="KW-0328">Glycosyltransferase</keyword>
<dbReference type="InterPro" id="IPR029044">
    <property type="entry name" value="Nucleotide-diphossugar_trans"/>
</dbReference>
<dbReference type="Proteomes" id="UP000634136">
    <property type="component" value="Unassembled WGS sequence"/>
</dbReference>
<feature type="binding site" evidence="11">
    <location>
        <position position="88"/>
    </location>
    <ligand>
        <name>UDP-alpha-D-glucose</name>
        <dbReference type="ChEBI" id="CHEBI:58885"/>
    </ligand>
</feature>
<protein>
    <submittedName>
        <fullName evidence="14">Cellulose synthase-like protein E6</fullName>
    </submittedName>
</protein>
<dbReference type="OrthoDB" id="1929172at2759"/>
<dbReference type="FunFam" id="3.90.550.10:FF:000138">
    <property type="entry name" value="Cellulose synthase isolog"/>
    <property type="match status" value="1"/>
</dbReference>
<proteinExistence type="predicted"/>
<dbReference type="InterPro" id="IPR005150">
    <property type="entry name" value="Cellulose_synth"/>
</dbReference>
<dbReference type="AlphaFoldDB" id="A0A834T8F0"/>
<keyword evidence="6" id="KW-0333">Golgi apparatus</keyword>
<dbReference type="SUPFAM" id="SSF53448">
    <property type="entry name" value="Nucleotide-diphospho-sugar transferases"/>
    <property type="match status" value="1"/>
</dbReference>
<feature type="active site" evidence="10">
    <location>
        <position position="117"/>
    </location>
</feature>
<evidence type="ECO:0000313" key="15">
    <source>
        <dbReference type="Proteomes" id="UP000634136"/>
    </source>
</evidence>
<keyword evidence="4 13" id="KW-0812">Transmembrane</keyword>
<reference evidence="14" key="1">
    <citation type="submission" date="2020-09" db="EMBL/GenBank/DDBJ databases">
        <title>Genome-Enabled Discovery of Anthraquinone Biosynthesis in Senna tora.</title>
        <authorList>
            <person name="Kang S.-H."/>
            <person name="Pandey R.P."/>
            <person name="Lee C.-M."/>
            <person name="Sim J.-S."/>
            <person name="Jeong J.-T."/>
            <person name="Choi B.-S."/>
            <person name="Jung M."/>
            <person name="Ginzburg D."/>
            <person name="Zhao K."/>
            <person name="Won S.Y."/>
            <person name="Oh T.-J."/>
            <person name="Yu Y."/>
            <person name="Kim N.-H."/>
            <person name="Lee O.R."/>
            <person name="Lee T.-H."/>
            <person name="Bashyal P."/>
            <person name="Kim T.-S."/>
            <person name="Lee W.-H."/>
            <person name="Kawkins C."/>
            <person name="Kim C.-K."/>
            <person name="Kim J.S."/>
            <person name="Ahn B.O."/>
            <person name="Rhee S.Y."/>
            <person name="Sohng J.K."/>
        </authorList>
    </citation>
    <scope>NUCLEOTIDE SEQUENCE</scope>
    <source>
        <tissue evidence="14">Leaf</tissue>
    </source>
</reference>
<evidence type="ECO:0000256" key="4">
    <source>
        <dbReference type="ARBA" id="ARBA00022692"/>
    </source>
</evidence>
<evidence type="ECO:0000256" key="13">
    <source>
        <dbReference type="SAM" id="Phobius"/>
    </source>
</evidence>
<feature type="transmembrane region" description="Helical" evidence="13">
    <location>
        <begin position="28"/>
        <end position="46"/>
    </location>
</feature>
<evidence type="ECO:0000256" key="7">
    <source>
        <dbReference type="ARBA" id="ARBA00023136"/>
    </source>
</evidence>
<accession>A0A834T8F0</accession>
<keyword evidence="3" id="KW-0808">Transferase</keyword>
<evidence type="ECO:0000313" key="14">
    <source>
        <dbReference type="EMBL" id="KAF7815986.1"/>
    </source>
</evidence>
<evidence type="ECO:0000256" key="10">
    <source>
        <dbReference type="PIRSR" id="PIRSR605150-1"/>
    </source>
</evidence>
<feature type="transmembrane region" description="Helical" evidence="13">
    <location>
        <begin position="652"/>
        <end position="674"/>
    </location>
</feature>
<evidence type="ECO:0000256" key="6">
    <source>
        <dbReference type="ARBA" id="ARBA00023034"/>
    </source>
</evidence>
<feature type="binding site" evidence="12">
    <location>
        <position position="256"/>
    </location>
    <ligand>
        <name>Mn(2+)</name>
        <dbReference type="ChEBI" id="CHEBI:29035"/>
    </ligand>
</feature>
<feature type="binding site" evidence="11">
    <location>
        <position position="117"/>
    </location>
    <ligand>
        <name>UDP-alpha-D-glucose</name>
        <dbReference type="ChEBI" id="CHEBI:58885"/>
    </ligand>
</feature>
<dbReference type="Pfam" id="PF03552">
    <property type="entry name" value="Cellulose_synt"/>
    <property type="match status" value="2"/>
</dbReference>
<evidence type="ECO:0000256" key="1">
    <source>
        <dbReference type="ARBA" id="ARBA00004653"/>
    </source>
</evidence>
<keyword evidence="15" id="KW-1185">Reference proteome</keyword>
<gene>
    <name evidence="14" type="ORF">G2W53_029955</name>
</gene>
<name>A0A834T8F0_9FABA</name>
<comment type="caution">
    <text evidence="14">The sequence shown here is derived from an EMBL/GenBank/DDBJ whole genome shotgun (WGS) entry which is preliminary data.</text>
</comment>
<keyword evidence="7 13" id="KW-0472">Membrane</keyword>
<evidence type="ECO:0000256" key="8">
    <source>
        <dbReference type="ARBA" id="ARBA00023316"/>
    </source>
</evidence>
<evidence type="ECO:0000256" key="3">
    <source>
        <dbReference type="ARBA" id="ARBA00022679"/>
    </source>
</evidence>
<keyword evidence="8" id="KW-0961">Cell wall biogenesis/degradation</keyword>
<dbReference type="EMBL" id="JAAIUW010000009">
    <property type="protein sequence ID" value="KAF7815986.1"/>
    <property type="molecule type" value="Genomic_DNA"/>
</dbReference>
<keyword evidence="5 13" id="KW-1133">Transmembrane helix</keyword>
<evidence type="ECO:0000256" key="9">
    <source>
        <dbReference type="ARBA" id="ARBA00037405"/>
    </source>
</evidence>
<feature type="binding site" evidence="12">
    <location>
        <position position="280"/>
    </location>
    <ligand>
        <name>Mn(2+)</name>
        <dbReference type="ChEBI" id="CHEBI:29035"/>
    </ligand>
</feature>